<evidence type="ECO:0000313" key="2">
    <source>
        <dbReference type="EMBL" id="UXI65859.1"/>
    </source>
</evidence>
<dbReference type="Proteomes" id="UP001064632">
    <property type="component" value="Chromosome"/>
</dbReference>
<name>A0ABY6B857_9GAMM</name>
<dbReference type="EMBL" id="CP104694">
    <property type="protein sequence ID" value="UXI65859.1"/>
    <property type="molecule type" value="Genomic_DNA"/>
</dbReference>
<reference evidence="2" key="1">
    <citation type="submission" date="2022-09" db="EMBL/GenBank/DDBJ databases">
        <title>Tahibacter sp. nov., isolated from a fresh water.</title>
        <authorList>
            <person name="Baek J.H."/>
            <person name="Lee J.K."/>
            <person name="Kim J.M."/>
            <person name="Jeon C.O."/>
        </authorList>
    </citation>
    <scope>NUCLEOTIDE SEQUENCE</scope>
    <source>
        <strain evidence="2">W38</strain>
    </source>
</reference>
<keyword evidence="3" id="KW-1185">Reference proteome</keyword>
<protein>
    <submittedName>
        <fullName evidence="2">DUF3103 domain-containing protein</fullName>
    </submittedName>
</protein>
<organism evidence="2 3">
    <name type="scientific">Tahibacter amnicola</name>
    <dbReference type="NCBI Taxonomy" id="2976241"/>
    <lineage>
        <taxon>Bacteria</taxon>
        <taxon>Pseudomonadati</taxon>
        <taxon>Pseudomonadota</taxon>
        <taxon>Gammaproteobacteria</taxon>
        <taxon>Lysobacterales</taxon>
        <taxon>Rhodanobacteraceae</taxon>
        <taxon>Tahibacter</taxon>
    </lineage>
</organism>
<evidence type="ECO:0000313" key="3">
    <source>
        <dbReference type="Proteomes" id="UP001064632"/>
    </source>
</evidence>
<dbReference type="InterPro" id="IPR013783">
    <property type="entry name" value="Ig-like_fold"/>
</dbReference>
<dbReference type="Gene3D" id="2.60.40.10">
    <property type="entry name" value="Immunoglobulins"/>
    <property type="match status" value="1"/>
</dbReference>
<keyword evidence="1" id="KW-0732">Signal</keyword>
<dbReference type="RefSeq" id="WP_261692854.1">
    <property type="nucleotide sequence ID" value="NZ_CP104694.1"/>
</dbReference>
<dbReference type="InterPro" id="IPR021452">
    <property type="entry name" value="DUF3103"/>
</dbReference>
<dbReference type="Pfam" id="PF11301">
    <property type="entry name" value="DUF3103"/>
    <property type="match status" value="1"/>
</dbReference>
<feature type="signal peptide" evidence="1">
    <location>
        <begin position="1"/>
        <end position="30"/>
    </location>
</feature>
<proteinExistence type="predicted"/>
<accession>A0ABY6B857</accession>
<gene>
    <name evidence="2" type="ORF">N4264_13930</name>
</gene>
<sequence>MKRNTCSLAMAVMAIAIVTSGAVLPGIAHAAEKAAIGFAEPADGARMAKAQKTANALRTASASVRNALYNAITARGGRLAYSEMPLAAPIPALSDTHDAQTKMQLELLKRDGDPVAVLYTSDDDDDVGTVYHGYSVSTGASLTRTYNEVNFSRSSYLIVDDHSEIQLSELVAEANAEVQTQLTAFRHTGSIGALRWGGKPGALRMEAEPGSRDSATSIAPVPSAAATNGSRTWLTSVLHSIRADEEVKAAGDAEIYAIVVGYSYEGEPLMEVIQMPYFDRRYTTYTPDQVMVQWGIRENGVVDWDRAPWFEMIIMEYDRKESFQEVIQIALEKVTEVAVAAGGNPVIGMAGAAASAIVGAIPDYVFRGEDDYLDSFHLLQYNTPFKGRGAANNIHIDLVPHEMTFNTGTVFADLSVKQIVASGGSFYPYQKLPATVSVTNEGVLPSASWSAKFYLVPALGGTPVHIATGTAGSLNHNQVFNQHVDLPLNNAAVTPGAYRLRVDIETDGDVQPTNNSRTTTWSALIHVKAAPGPGDLIWAKPDLKATYIVGVQGDYDTSDTVETWFGFNNIGGGVGDFDVHFWAVHQSTGVVKYLAKGQSGGLTAGQSYAGIVDLPLTGLAPGQHKLVMQIAGVQGEGWTNNNIVPSLGTISVRADLTGELGN</sequence>
<evidence type="ECO:0000256" key="1">
    <source>
        <dbReference type="SAM" id="SignalP"/>
    </source>
</evidence>
<feature type="chain" id="PRO_5046604537" evidence="1">
    <location>
        <begin position="31"/>
        <end position="662"/>
    </location>
</feature>